<organism evidence="3 4">
    <name type="scientific">Oryza sativa subsp. japonica</name>
    <name type="common">Rice</name>
    <dbReference type="NCBI Taxonomy" id="39947"/>
    <lineage>
        <taxon>Eukaryota</taxon>
        <taxon>Viridiplantae</taxon>
        <taxon>Streptophyta</taxon>
        <taxon>Embryophyta</taxon>
        <taxon>Tracheophyta</taxon>
        <taxon>Spermatophyta</taxon>
        <taxon>Magnoliopsida</taxon>
        <taxon>Liliopsida</taxon>
        <taxon>Poales</taxon>
        <taxon>Poaceae</taxon>
        <taxon>BOP clade</taxon>
        <taxon>Oryzoideae</taxon>
        <taxon>Oryzeae</taxon>
        <taxon>Oryzinae</taxon>
        <taxon>Oryza</taxon>
        <taxon>Oryza sativa</taxon>
    </lineage>
</organism>
<reference evidence="4" key="1">
    <citation type="journal article" date="2005" name="Nature">
        <title>The map-based sequence of the rice genome.</title>
        <authorList>
            <consortium name="International rice genome sequencing project (IRGSP)"/>
            <person name="Matsumoto T."/>
            <person name="Wu J."/>
            <person name="Kanamori H."/>
            <person name="Katayose Y."/>
            <person name="Fujisawa M."/>
            <person name="Namiki N."/>
            <person name="Mizuno H."/>
            <person name="Yamamoto K."/>
            <person name="Antonio B.A."/>
            <person name="Baba T."/>
            <person name="Sakata K."/>
            <person name="Nagamura Y."/>
            <person name="Aoki H."/>
            <person name="Arikawa K."/>
            <person name="Arita K."/>
            <person name="Bito T."/>
            <person name="Chiden Y."/>
            <person name="Fujitsuka N."/>
            <person name="Fukunaka R."/>
            <person name="Hamada M."/>
            <person name="Harada C."/>
            <person name="Hayashi A."/>
            <person name="Hijishita S."/>
            <person name="Honda M."/>
            <person name="Hosokawa S."/>
            <person name="Ichikawa Y."/>
            <person name="Idonuma A."/>
            <person name="Iijima M."/>
            <person name="Ikeda M."/>
            <person name="Ikeno M."/>
            <person name="Ito K."/>
            <person name="Ito S."/>
            <person name="Ito T."/>
            <person name="Ito Y."/>
            <person name="Ito Y."/>
            <person name="Iwabuchi A."/>
            <person name="Kamiya K."/>
            <person name="Karasawa W."/>
            <person name="Kurita K."/>
            <person name="Katagiri S."/>
            <person name="Kikuta A."/>
            <person name="Kobayashi H."/>
            <person name="Kobayashi N."/>
            <person name="Machita K."/>
            <person name="Maehara T."/>
            <person name="Masukawa M."/>
            <person name="Mizubayashi T."/>
            <person name="Mukai Y."/>
            <person name="Nagasaki H."/>
            <person name="Nagata Y."/>
            <person name="Naito S."/>
            <person name="Nakashima M."/>
            <person name="Nakama Y."/>
            <person name="Nakamichi Y."/>
            <person name="Nakamura M."/>
            <person name="Meguro A."/>
            <person name="Negishi M."/>
            <person name="Ohta I."/>
            <person name="Ohta T."/>
            <person name="Okamoto M."/>
            <person name="Ono N."/>
            <person name="Saji S."/>
            <person name="Sakaguchi M."/>
            <person name="Sakai K."/>
            <person name="Shibata M."/>
            <person name="Shimokawa T."/>
            <person name="Song J."/>
            <person name="Takazaki Y."/>
            <person name="Terasawa K."/>
            <person name="Tsugane M."/>
            <person name="Tsuji K."/>
            <person name="Ueda S."/>
            <person name="Waki K."/>
            <person name="Yamagata H."/>
            <person name="Yamamoto M."/>
            <person name="Yamamoto S."/>
            <person name="Yamane H."/>
            <person name="Yoshiki S."/>
            <person name="Yoshihara R."/>
            <person name="Yukawa K."/>
            <person name="Zhong H."/>
            <person name="Yano M."/>
            <person name="Yuan Q."/>
            <person name="Ouyang S."/>
            <person name="Liu J."/>
            <person name="Jones K.M."/>
            <person name="Gansberger K."/>
            <person name="Moffat K."/>
            <person name="Hill J."/>
            <person name="Bera J."/>
            <person name="Fadrosh D."/>
            <person name="Jin S."/>
            <person name="Johri S."/>
            <person name="Kim M."/>
            <person name="Overton L."/>
            <person name="Reardon M."/>
            <person name="Tsitrin T."/>
            <person name="Vuong H."/>
            <person name="Weaver B."/>
            <person name="Ciecko A."/>
            <person name="Tallon L."/>
            <person name="Jackson J."/>
            <person name="Pai G."/>
            <person name="Aken S.V."/>
            <person name="Utterback T."/>
            <person name="Reidmuller S."/>
            <person name="Feldblyum T."/>
            <person name="Hsiao J."/>
            <person name="Zismann V."/>
            <person name="Iobst S."/>
            <person name="de Vazeille A.R."/>
            <person name="Buell C.R."/>
            <person name="Ying K."/>
            <person name="Li Y."/>
            <person name="Lu T."/>
            <person name="Huang Y."/>
            <person name="Zhao Q."/>
            <person name="Feng Q."/>
            <person name="Zhang L."/>
            <person name="Zhu J."/>
            <person name="Weng Q."/>
            <person name="Mu J."/>
            <person name="Lu Y."/>
            <person name="Fan D."/>
            <person name="Liu Y."/>
            <person name="Guan J."/>
            <person name="Zhang Y."/>
            <person name="Yu S."/>
            <person name="Liu X."/>
            <person name="Zhang Y."/>
            <person name="Hong G."/>
            <person name="Han B."/>
            <person name="Choisne N."/>
            <person name="Demange N."/>
            <person name="Orjeda G."/>
            <person name="Samain S."/>
            <person name="Cattolico L."/>
            <person name="Pelletier E."/>
            <person name="Couloux A."/>
            <person name="Segurens B."/>
            <person name="Wincker P."/>
            <person name="D'Hont A."/>
            <person name="Scarpelli C."/>
            <person name="Weissenbach J."/>
            <person name="Salanoubat M."/>
            <person name="Quetier F."/>
            <person name="Yu Y."/>
            <person name="Kim H.R."/>
            <person name="Rambo T."/>
            <person name="Currie J."/>
            <person name="Collura K."/>
            <person name="Luo M."/>
            <person name="Yang T."/>
            <person name="Ammiraju J.S.S."/>
            <person name="Engler F."/>
            <person name="Soderlund C."/>
            <person name="Wing R.A."/>
            <person name="Palmer L.E."/>
            <person name="de la Bastide M."/>
            <person name="Spiegel L."/>
            <person name="Nascimento L."/>
            <person name="Zutavern T."/>
            <person name="O'Shaughnessy A."/>
            <person name="Dike S."/>
            <person name="Dedhia N."/>
            <person name="Preston R."/>
            <person name="Balija V."/>
            <person name="McCombie W.R."/>
            <person name="Chow T."/>
            <person name="Chen H."/>
            <person name="Chung M."/>
            <person name="Chen C."/>
            <person name="Shaw J."/>
            <person name="Wu H."/>
            <person name="Hsiao K."/>
            <person name="Chao Y."/>
            <person name="Chu M."/>
            <person name="Cheng C."/>
            <person name="Hour A."/>
            <person name="Lee P."/>
            <person name="Lin S."/>
            <person name="Lin Y."/>
            <person name="Liou J."/>
            <person name="Liu S."/>
            <person name="Hsing Y."/>
            <person name="Raghuvanshi S."/>
            <person name="Mohanty A."/>
            <person name="Bharti A.K."/>
            <person name="Gaur A."/>
            <person name="Gupta V."/>
            <person name="Kumar D."/>
            <person name="Ravi V."/>
            <person name="Vij S."/>
            <person name="Kapur A."/>
            <person name="Khurana P."/>
            <person name="Khurana P."/>
            <person name="Khurana J.P."/>
            <person name="Tyagi A.K."/>
            <person name="Gaikwad K."/>
            <person name="Singh A."/>
            <person name="Dalal V."/>
            <person name="Srivastava S."/>
            <person name="Dixit A."/>
            <person name="Pal A.K."/>
            <person name="Ghazi I.A."/>
            <person name="Yadav M."/>
            <person name="Pandit A."/>
            <person name="Bhargava A."/>
            <person name="Sureshbabu K."/>
            <person name="Batra K."/>
            <person name="Sharma T.R."/>
            <person name="Mohapatra T."/>
            <person name="Singh N.K."/>
            <person name="Messing J."/>
            <person name="Nelson A.B."/>
            <person name="Fuks G."/>
            <person name="Kavchok S."/>
            <person name="Keizer G."/>
            <person name="Linton E."/>
            <person name="Llaca V."/>
            <person name="Song R."/>
            <person name="Tanyolac B."/>
            <person name="Young S."/>
            <person name="Ho-Il K."/>
            <person name="Hahn J.H."/>
            <person name="Sangsakoo G."/>
            <person name="Vanavichit A."/>
            <person name="de Mattos Luiz.A.T."/>
            <person name="Zimmer P.D."/>
            <person name="Malone G."/>
            <person name="Dellagostin O."/>
            <person name="de Oliveira A.C."/>
            <person name="Bevan M."/>
            <person name="Bancroft I."/>
            <person name="Minx P."/>
            <person name="Cordum H."/>
            <person name="Wilson R."/>
            <person name="Cheng Z."/>
            <person name="Jin W."/>
            <person name="Jiang J."/>
            <person name="Leong S.A."/>
            <person name="Iwama H."/>
            <person name="Gojobori T."/>
            <person name="Itoh T."/>
            <person name="Niimura Y."/>
            <person name="Fujii Y."/>
            <person name="Habara T."/>
            <person name="Sakai H."/>
            <person name="Sato Y."/>
            <person name="Wilson G."/>
            <person name="Kumar K."/>
            <person name="McCouch S."/>
            <person name="Juretic N."/>
            <person name="Hoen D."/>
            <person name="Wright S."/>
            <person name="Bruskiewich R."/>
            <person name="Bureau T."/>
            <person name="Miyao A."/>
            <person name="Hirochika H."/>
            <person name="Nishikawa T."/>
            <person name="Kadowaki K."/>
            <person name="Sugiura M."/>
            <person name="Burr B."/>
            <person name="Sasaki T."/>
        </authorList>
    </citation>
    <scope>NUCLEOTIDE SEQUENCE [LARGE SCALE GENOMIC DNA]</scope>
    <source>
        <strain evidence="4">cv. Nipponbare</strain>
    </source>
</reference>
<protein>
    <submittedName>
        <fullName evidence="3">OSJNBa0085C10.20 protein</fullName>
    </submittedName>
</protein>
<dbReference type="InterPro" id="IPR005162">
    <property type="entry name" value="Retrotrans_gag_dom"/>
</dbReference>
<name>Q5JPX1_ORYSJ</name>
<dbReference type="AlphaFoldDB" id="Q5JPX1"/>
<reference evidence="4" key="2">
    <citation type="journal article" date="2008" name="Nucleic Acids Res.">
        <title>The rice annotation project database (RAP-DB): 2008 update.</title>
        <authorList>
            <consortium name="The rice annotation project (RAP)"/>
        </authorList>
    </citation>
    <scope>GENOME REANNOTATION</scope>
    <source>
        <strain evidence="4">cv. Nipponbare</strain>
    </source>
</reference>
<dbReference type="Pfam" id="PF03732">
    <property type="entry name" value="Retrotrans_gag"/>
    <property type="match status" value="1"/>
</dbReference>
<dbReference type="EMBL" id="AL731643">
    <property type="protein sequence ID" value="CAI44639.1"/>
    <property type="molecule type" value="Genomic_DNA"/>
</dbReference>
<feature type="region of interest" description="Disordered" evidence="1">
    <location>
        <begin position="183"/>
        <end position="230"/>
    </location>
</feature>
<gene>
    <name evidence="3" type="primary">OSJNBa0085C10.20</name>
</gene>
<feature type="compositionally biased region" description="Acidic residues" evidence="1">
    <location>
        <begin position="218"/>
        <end position="229"/>
    </location>
</feature>
<proteinExistence type="predicted"/>
<evidence type="ECO:0000259" key="2">
    <source>
        <dbReference type="Pfam" id="PF03732"/>
    </source>
</evidence>
<dbReference type="Proteomes" id="UP000000763">
    <property type="component" value="Chromosome 4"/>
</dbReference>
<sequence length="242" mass="28352">MLILKTRCMIPVAILTHRLQGKHGYDVAYAQTAQVRVALATNKVKFKIPSFWGYYDAEKYLDWEITVEQKFNAHLVPEQHRVRQASSEFKDFAIMWWAGLSDEGVLPTTWEELKVAMRDRFVPPSYHRDLRKKLMRLEQRDKSVQDYYGLREEIQNIVDYKKFNSVNQLFRFAMLAEKELQGHASGQEQGKHDQQSQKDCPSQRAYVATEDGYITTSDVEEEEEEEEVVATEKIAFSRTLVY</sequence>
<evidence type="ECO:0000313" key="3">
    <source>
        <dbReference type="EMBL" id="CAI44639.1"/>
    </source>
</evidence>
<evidence type="ECO:0000256" key="1">
    <source>
        <dbReference type="SAM" id="MobiDB-lite"/>
    </source>
</evidence>
<evidence type="ECO:0000313" key="4">
    <source>
        <dbReference type="Proteomes" id="UP000000763"/>
    </source>
</evidence>
<feature type="domain" description="Retrotransposon gag" evidence="2">
    <location>
        <begin position="85"/>
        <end position="160"/>
    </location>
</feature>
<dbReference type="PANTHER" id="PTHR35046:SF24">
    <property type="entry name" value="RETROTRANSPOSON GAG DOMAIN-CONTAINING PROTEIN"/>
    <property type="match status" value="1"/>
</dbReference>
<accession>Q5JPX1</accession>
<dbReference type="PANTHER" id="PTHR35046">
    <property type="entry name" value="ZINC KNUCKLE (CCHC-TYPE) FAMILY PROTEIN"/>
    <property type="match status" value="1"/>
</dbReference>